<dbReference type="PANTHER" id="PTHR42887:SF2">
    <property type="entry name" value="OS12G0638800 PROTEIN"/>
    <property type="match status" value="1"/>
</dbReference>
<comment type="cofactor">
    <cofactor evidence="1">
        <name>FAD</name>
        <dbReference type="ChEBI" id="CHEBI:57692"/>
    </cofactor>
</comment>
<evidence type="ECO:0000259" key="5">
    <source>
        <dbReference type="Pfam" id="PF22780"/>
    </source>
</evidence>
<dbReference type="RefSeq" id="WP_055183080.1">
    <property type="nucleotide sequence ID" value="NZ_CAKXER010000054.1"/>
</dbReference>
<dbReference type="OrthoDB" id="9773233at2"/>
<dbReference type="Pfam" id="PF22780">
    <property type="entry name" value="HI0933_like_1st"/>
    <property type="match status" value="1"/>
</dbReference>
<dbReference type="AlphaFoldDB" id="A0A173U406"/>
<dbReference type="NCBIfam" id="TIGR00275">
    <property type="entry name" value="aminoacetone oxidase family FAD-binding enzyme"/>
    <property type="match status" value="1"/>
</dbReference>
<dbReference type="SUPFAM" id="SSF160996">
    <property type="entry name" value="HI0933 insert domain-like"/>
    <property type="match status" value="1"/>
</dbReference>
<evidence type="ECO:0000313" key="6">
    <source>
        <dbReference type="EMBL" id="CUN09661.1"/>
    </source>
</evidence>
<evidence type="ECO:0000256" key="2">
    <source>
        <dbReference type="ARBA" id="ARBA00022630"/>
    </source>
</evidence>
<evidence type="ECO:0000313" key="7">
    <source>
        <dbReference type="Proteomes" id="UP000095390"/>
    </source>
</evidence>
<dbReference type="InterPro" id="IPR055178">
    <property type="entry name" value="RsdA/BaiN/AoA(So)-like_dom"/>
</dbReference>
<dbReference type="EMBL" id="CYYC01000028">
    <property type="protein sequence ID" value="CUN09661.1"/>
    <property type="molecule type" value="Genomic_DNA"/>
</dbReference>
<feature type="domain" description="RsdA/BaiN/AoA(So)-like Rossmann fold-like" evidence="4">
    <location>
        <begin position="3"/>
        <end position="411"/>
    </location>
</feature>
<dbReference type="Gene3D" id="1.10.8.260">
    <property type="entry name" value="HI0933 insert domain-like"/>
    <property type="match status" value="1"/>
</dbReference>
<name>A0A173U406_9FIRM</name>
<dbReference type="InterPro" id="IPR023166">
    <property type="entry name" value="BaiN-like_dom_sf"/>
</dbReference>
<keyword evidence="3" id="KW-0274">FAD</keyword>
<dbReference type="InterPro" id="IPR036188">
    <property type="entry name" value="FAD/NAD-bd_sf"/>
</dbReference>
<accession>A0A173U406</accession>
<dbReference type="Proteomes" id="UP000095390">
    <property type="component" value="Unassembled WGS sequence"/>
</dbReference>
<feature type="domain" description="RsdA/BaiN/AoA(So)-like insert" evidence="5">
    <location>
        <begin position="193"/>
        <end position="358"/>
    </location>
</feature>
<dbReference type="InterPro" id="IPR004792">
    <property type="entry name" value="BaiN-like"/>
</dbReference>
<dbReference type="PANTHER" id="PTHR42887">
    <property type="entry name" value="OS12G0638800 PROTEIN"/>
    <property type="match status" value="1"/>
</dbReference>
<dbReference type="Gene3D" id="3.50.50.60">
    <property type="entry name" value="FAD/NAD(P)-binding domain"/>
    <property type="match status" value="1"/>
</dbReference>
<dbReference type="SUPFAM" id="SSF51905">
    <property type="entry name" value="FAD/NAD(P)-binding domain"/>
    <property type="match status" value="1"/>
</dbReference>
<dbReference type="Gene3D" id="2.40.30.10">
    <property type="entry name" value="Translation factors"/>
    <property type="match status" value="1"/>
</dbReference>
<evidence type="ECO:0000259" key="4">
    <source>
        <dbReference type="Pfam" id="PF03486"/>
    </source>
</evidence>
<protein>
    <submittedName>
        <fullName evidence="6">Tricarballylate dehydrogenase</fullName>
    </submittedName>
</protein>
<sequence length="413" mass="46125">MNKVIIVGGGAAGMMAAISASKEGKKVCILEKNEKLGKKLFITGKGRCNITNACPADEFLTHVVTNPRFLYSTFSQFNNEDMMDYLEEIGLPIKTERGQRVFPQSDRSSDVIDALKKQCKKGGVQIYYHTEVKELLFDEEKENCVGVLLSDGKKMMGDSVILACGGFSYASTGSNGSGYTLAKQAGHKIKSIEPSLVPFEMKEMWCKDLMGLTLKNIGVRIKAKKKTVYEGFGEFLFTHFGVSGPLVLTASTCLGKYQKELEAGELKLILDLKASLTPEQLDKRFLREFDTYRNKNISNVMERLLPKKMIPVFLEEAQIPEDKKIRDISKKERRHMIELMKNFEMHITGVRGFNEAIVTRGGVNVKEINPSTMESKKVKHLFFAGEMMDLDAVTGGYNLQIAWTTGYVAGKNA</sequence>
<dbReference type="PRINTS" id="PR00411">
    <property type="entry name" value="PNDRDTASEI"/>
</dbReference>
<evidence type="ECO:0000256" key="1">
    <source>
        <dbReference type="ARBA" id="ARBA00001974"/>
    </source>
</evidence>
<dbReference type="Pfam" id="PF03486">
    <property type="entry name" value="HI0933_like"/>
    <property type="match status" value="1"/>
</dbReference>
<organism evidence="6 7">
    <name type="scientific">Anaerobutyricum hallii</name>
    <dbReference type="NCBI Taxonomy" id="39488"/>
    <lineage>
        <taxon>Bacteria</taxon>
        <taxon>Bacillati</taxon>
        <taxon>Bacillota</taxon>
        <taxon>Clostridia</taxon>
        <taxon>Lachnospirales</taxon>
        <taxon>Lachnospiraceae</taxon>
        <taxon>Anaerobutyricum</taxon>
    </lineage>
</organism>
<proteinExistence type="predicted"/>
<evidence type="ECO:0000256" key="3">
    <source>
        <dbReference type="ARBA" id="ARBA00022827"/>
    </source>
</evidence>
<dbReference type="InterPro" id="IPR057661">
    <property type="entry name" value="RsdA/BaiN/AoA(So)_Rossmann"/>
</dbReference>
<gene>
    <name evidence="6" type="ORF">ERS852578_02160</name>
</gene>
<reference evidence="6 7" key="1">
    <citation type="submission" date="2015-09" db="EMBL/GenBank/DDBJ databases">
        <authorList>
            <consortium name="Pathogen Informatics"/>
        </authorList>
    </citation>
    <scope>NUCLEOTIDE SEQUENCE [LARGE SCALE GENOMIC DNA]</scope>
    <source>
        <strain evidence="6 7">2789STDY5834966</strain>
    </source>
</reference>
<keyword evidence="2" id="KW-0285">Flavoprotein</keyword>